<comment type="caution">
    <text evidence="1">The sequence shown here is derived from an EMBL/GenBank/DDBJ whole genome shotgun (WGS) entry which is preliminary data.</text>
</comment>
<gene>
    <name evidence="1" type="ORF">WJX72_004537</name>
</gene>
<dbReference type="SUPFAM" id="SSF54427">
    <property type="entry name" value="NTF2-like"/>
    <property type="match status" value="1"/>
</dbReference>
<proteinExistence type="predicted"/>
<sequence length="175" mass="20040">MSGSTCTAPSRNDQDQEFYINFGRAVRTLREDIALFFHKPADMSIFTEDIGFIDNISSRIGIAAPIRVTGKEAYRRHLWSLRFHAGIIFSRSEVNILRLWQRTPQSVSVRWTIRCYPRLLNGVVGSVVYLDGVSEYKFNSKGLIYEHSVDILNWDGLRMGLKKRGQQVALVPTPF</sequence>
<dbReference type="InterPro" id="IPR032710">
    <property type="entry name" value="NTF2-like_dom_sf"/>
</dbReference>
<dbReference type="Proteomes" id="UP001489004">
    <property type="component" value="Unassembled WGS sequence"/>
</dbReference>
<evidence type="ECO:0000313" key="2">
    <source>
        <dbReference type="Proteomes" id="UP001489004"/>
    </source>
</evidence>
<evidence type="ECO:0000313" key="1">
    <source>
        <dbReference type="EMBL" id="KAK9829216.1"/>
    </source>
</evidence>
<accession>A0AAW1R5V3</accession>
<dbReference type="PANTHER" id="PTHR31094:SF2">
    <property type="entry name" value="RIKEN CDNA 2310061I04 GENE"/>
    <property type="match status" value="1"/>
</dbReference>
<dbReference type="Pfam" id="PF10184">
    <property type="entry name" value="DUF2358"/>
    <property type="match status" value="1"/>
</dbReference>
<keyword evidence="2" id="KW-1185">Reference proteome</keyword>
<dbReference type="AlphaFoldDB" id="A0AAW1R5V3"/>
<dbReference type="InterPro" id="IPR018790">
    <property type="entry name" value="DUF2358"/>
</dbReference>
<name>A0AAW1R5V3_9CHLO</name>
<dbReference type="EMBL" id="JALJOR010000001">
    <property type="protein sequence ID" value="KAK9829216.1"/>
    <property type="molecule type" value="Genomic_DNA"/>
</dbReference>
<reference evidence="1 2" key="1">
    <citation type="journal article" date="2024" name="Nat. Commun.">
        <title>Phylogenomics reveals the evolutionary origins of lichenization in chlorophyte algae.</title>
        <authorList>
            <person name="Puginier C."/>
            <person name="Libourel C."/>
            <person name="Otte J."/>
            <person name="Skaloud P."/>
            <person name="Haon M."/>
            <person name="Grisel S."/>
            <person name="Petersen M."/>
            <person name="Berrin J.G."/>
            <person name="Delaux P.M."/>
            <person name="Dal Grande F."/>
            <person name="Keller J."/>
        </authorList>
    </citation>
    <scope>NUCLEOTIDE SEQUENCE [LARGE SCALE GENOMIC DNA]</scope>
    <source>
        <strain evidence="1 2">SAG 2043</strain>
    </source>
</reference>
<organism evidence="1 2">
    <name type="scientific">[Myrmecia] bisecta</name>
    <dbReference type="NCBI Taxonomy" id="41462"/>
    <lineage>
        <taxon>Eukaryota</taxon>
        <taxon>Viridiplantae</taxon>
        <taxon>Chlorophyta</taxon>
        <taxon>core chlorophytes</taxon>
        <taxon>Trebouxiophyceae</taxon>
        <taxon>Trebouxiales</taxon>
        <taxon>Trebouxiaceae</taxon>
        <taxon>Myrmecia</taxon>
    </lineage>
</organism>
<protein>
    <submittedName>
        <fullName evidence="1">Uncharacterized protein</fullName>
    </submittedName>
</protein>
<dbReference type="PANTHER" id="PTHR31094">
    <property type="entry name" value="RIKEN CDNA 2310061I04 GENE"/>
    <property type="match status" value="1"/>
</dbReference>